<accession>A0A7D5M2U3</accession>
<dbReference type="PANTHER" id="PTHR43861">
    <property type="entry name" value="TRANS-ACONITATE 2-METHYLTRANSFERASE-RELATED"/>
    <property type="match status" value="1"/>
</dbReference>
<keyword evidence="3" id="KW-0808">Transferase</keyword>
<dbReference type="InterPro" id="IPR038576">
    <property type="entry name" value="Methyltransf_Zn-bd_dom_put_sf"/>
</dbReference>
<dbReference type="SUPFAM" id="SSF53335">
    <property type="entry name" value="S-adenosyl-L-methionine-dependent methyltransferases"/>
    <property type="match status" value="1"/>
</dbReference>
<name>A0A7D5M2U3_9ARCH</name>
<dbReference type="Gene3D" id="6.20.50.110">
    <property type="entry name" value="Methyltransferase, zinc-binding domain"/>
    <property type="match status" value="1"/>
</dbReference>
<dbReference type="GO" id="GO:0032259">
    <property type="term" value="P:methylation"/>
    <property type="evidence" value="ECO:0007669"/>
    <property type="project" value="UniProtKB-KW"/>
</dbReference>
<dbReference type="OrthoDB" id="115747at2157"/>
<dbReference type="Pfam" id="PF08484">
    <property type="entry name" value="Methyltransf_14"/>
    <property type="match status" value="1"/>
</dbReference>
<keyword evidence="3" id="KW-0489">Methyltransferase</keyword>
<dbReference type="EMBL" id="CP026995">
    <property type="protein sequence ID" value="QLH05766.1"/>
    <property type="molecule type" value="Genomic_DNA"/>
</dbReference>
<reference evidence="3 4" key="1">
    <citation type="submission" date="2018-02" db="EMBL/GenBank/DDBJ databases">
        <title>Complete genome of Nitrosopumilus ureaphilus PS0.</title>
        <authorList>
            <person name="Qin W."/>
            <person name="Zheng Y."/>
            <person name="Stahl D.A."/>
        </authorList>
    </citation>
    <scope>NUCLEOTIDE SEQUENCE [LARGE SCALE GENOMIC DNA]</scope>
    <source>
        <strain evidence="3 4">PS0</strain>
    </source>
</reference>
<dbReference type="CDD" id="cd02440">
    <property type="entry name" value="AdoMet_MTases"/>
    <property type="match status" value="1"/>
</dbReference>
<evidence type="ECO:0000259" key="2">
    <source>
        <dbReference type="Pfam" id="PF08484"/>
    </source>
</evidence>
<dbReference type="Gene3D" id="3.40.50.150">
    <property type="entry name" value="Vaccinia Virus protein VP39"/>
    <property type="match status" value="1"/>
</dbReference>
<dbReference type="GeneID" id="56066538"/>
<dbReference type="InterPro" id="IPR013691">
    <property type="entry name" value="MeTrfase_14"/>
</dbReference>
<organism evidence="3 4">
    <name type="scientific">Nitrosopumilus ureiphilus</name>
    <dbReference type="NCBI Taxonomy" id="1470067"/>
    <lineage>
        <taxon>Archaea</taxon>
        <taxon>Nitrososphaerota</taxon>
        <taxon>Nitrososphaeria</taxon>
        <taxon>Nitrosopumilales</taxon>
        <taxon>Nitrosopumilaceae</taxon>
        <taxon>Nitrosopumilus</taxon>
    </lineage>
</organism>
<proteinExistence type="predicted"/>
<feature type="domain" description="Methyltransferase putative zinc binding" evidence="1">
    <location>
        <begin position="9"/>
        <end position="70"/>
    </location>
</feature>
<dbReference type="Gene3D" id="3.40.50.720">
    <property type="entry name" value="NAD(P)-binding Rossmann-like Domain"/>
    <property type="match status" value="1"/>
</dbReference>
<dbReference type="KEGG" id="nue:C5F50_00715"/>
<keyword evidence="4" id="KW-1185">Reference proteome</keyword>
<dbReference type="RefSeq" id="WP_179371832.1">
    <property type="nucleotide sequence ID" value="NZ_CP026995.1"/>
</dbReference>
<gene>
    <name evidence="3" type="ORF">C5F50_00715</name>
</gene>
<dbReference type="InterPro" id="IPR013630">
    <property type="entry name" value="Methyltransf_Zn-bd_dom_put"/>
</dbReference>
<dbReference type="Proteomes" id="UP000509478">
    <property type="component" value="Chromosome"/>
</dbReference>
<dbReference type="Pfam" id="PF08421">
    <property type="entry name" value="Methyltransf_13"/>
    <property type="match status" value="1"/>
</dbReference>
<dbReference type="AlphaFoldDB" id="A0A7D5M2U3"/>
<sequence>MKFYKKNKCRICSSQNLELILDLGEQPLANAFIKKEDLEKVENKFPLRLFLCKNCFLLQLLDIVDKEFLFKQYLYLTSASKPIVTHFKKYACDIYHEFLMKKDNPLVIEIGSNDGSLLQEFKKLGTNVLGIEPAKNIAKIANDLGIPTENAFLTYKIAKKISIDNKAIVIVANNVFGHIDDLQELMKCVKLLLKDEGIFVFEVPYLLDLIQKLEFDTVYHEHLSYFSLGSLKKLMTDNEFEIFNVKKQKVHGGTIRVFAAKKNNFKPRKYVEELIDYEEKFGINKLETYKKFSDDVSRLKKSLIKELKKLKKEKKIIFGYGAPAKGNVLLNYCNIGTKFLDHIVDTTPLKQGLYTPGMHIPVKPVKILVEKGSQQVAFLLAWNYEKEILEKENQFRKNGGRFLVPIPFPRLV</sequence>
<evidence type="ECO:0000313" key="3">
    <source>
        <dbReference type="EMBL" id="QLH05766.1"/>
    </source>
</evidence>
<evidence type="ECO:0000313" key="4">
    <source>
        <dbReference type="Proteomes" id="UP000509478"/>
    </source>
</evidence>
<protein>
    <submittedName>
        <fullName evidence="3">SAM-dependent methyltransferase</fullName>
    </submittedName>
</protein>
<dbReference type="InterPro" id="IPR029063">
    <property type="entry name" value="SAM-dependent_MTases_sf"/>
</dbReference>
<feature type="domain" description="C-methyltransferase" evidence="2">
    <location>
        <begin position="250"/>
        <end position="407"/>
    </location>
</feature>
<dbReference type="Gene3D" id="6.10.250.3100">
    <property type="match status" value="1"/>
</dbReference>
<dbReference type="GO" id="GO:0008168">
    <property type="term" value="F:methyltransferase activity"/>
    <property type="evidence" value="ECO:0007669"/>
    <property type="project" value="UniProtKB-KW"/>
</dbReference>
<evidence type="ECO:0000259" key="1">
    <source>
        <dbReference type="Pfam" id="PF08421"/>
    </source>
</evidence>
<dbReference type="PANTHER" id="PTHR43861:SF5">
    <property type="entry name" value="BLL5978 PROTEIN"/>
    <property type="match status" value="1"/>
</dbReference>
<dbReference type="Pfam" id="PF13489">
    <property type="entry name" value="Methyltransf_23"/>
    <property type="match status" value="1"/>
</dbReference>